<dbReference type="CDD" id="cd00683">
    <property type="entry name" value="Trans_IPPS_HH"/>
    <property type="match status" value="1"/>
</dbReference>
<comment type="similarity">
    <text evidence="5">In the N-terminal section; belongs to the lycopene beta-cyclase family.</text>
</comment>
<dbReference type="GO" id="GO:0004311">
    <property type="term" value="F:geranylgeranyl diphosphate synthase activity"/>
    <property type="evidence" value="ECO:0007669"/>
    <property type="project" value="InterPro"/>
</dbReference>
<feature type="transmembrane region" description="Helical" evidence="19">
    <location>
        <begin position="80"/>
        <end position="98"/>
    </location>
</feature>
<evidence type="ECO:0000256" key="18">
    <source>
        <dbReference type="ARBA" id="ARBA00029335"/>
    </source>
</evidence>
<dbReference type="InterPro" id="IPR044843">
    <property type="entry name" value="Trans_IPPS_bact-type"/>
</dbReference>
<comment type="catalytic activity">
    <reaction evidence="18">
        <text>all-trans-lycopene = gamma-carotene</text>
        <dbReference type="Rhea" id="RHEA:32219"/>
        <dbReference type="ChEBI" id="CHEBI:15948"/>
        <dbReference type="ChEBI" id="CHEBI:27740"/>
        <dbReference type="EC" id="5.5.1.19"/>
    </reaction>
</comment>
<dbReference type="EC" id="2.5.1.32" evidence="8"/>
<dbReference type="Gene3D" id="1.10.600.10">
    <property type="entry name" value="Farnesyl Diphosphate Synthase"/>
    <property type="match status" value="1"/>
</dbReference>
<evidence type="ECO:0000256" key="4">
    <source>
        <dbReference type="ARBA" id="ARBA00005172"/>
    </source>
</evidence>
<evidence type="ECO:0000256" key="1">
    <source>
        <dbReference type="ARBA" id="ARBA00001805"/>
    </source>
</evidence>
<evidence type="ECO:0000256" key="11">
    <source>
        <dbReference type="ARBA" id="ARBA00022692"/>
    </source>
</evidence>
<evidence type="ECO:0000313" key="21">
    <source>
        <dbReference type="EMBL" id="KAK2075371.1"/>
    </source>
</evidence>
<keyword evidence="12" id="KW-0125">Carotenoid biosynthesis</keyword>
<dbReference type="SUPFAM" id="SSF48576">
    <property type="entry name" value="Terpenoid synthases"/>
    <property type="match status" value="1"/>
</dbReference>
<comment type="subcellular location">
    <subcellularLocation>
        <location evidence="2">Membrane</location>
        <topology evidence="2">Multi-pass membrane protein</topology>
    </subcellularLocation>
</comment>
<proteinExistence type="inferred from homology"/>
<evidence type="ECO:0000256" key="8">
    <source>
        <dbReference type="ARBA" id="ARBA00012396"/>
    </source>
</evidence>
<evidence type="ECO:0000256" key="13">
    <source>
        <dbReference type="ARBA" id="ARBA00022989"/>
    </source>
</evidence>
<evidence type="ECO:0000256" key="9">
    <source>
        <dbReference type="ARBA" id="ARBA00018909"/>
    </source>
</evidence>
<dbReference type="GO" id="GO:0045436">
    <property type="term" value="F:lycopene beta cyclase activity"/>
    <property type="evidence" value="ECO:0007669"/>
    <property type="project" value="UniProtKB-ARBA"/>
</dbReference>
<feature type="transmembrane region" description="Helical" evidence="19">
    <location>
        <begin position="6"/>
        <end position="27"/>
    </location>
</feature>
<dbReference type="PROSITE" id="PS01045">
    <property type="entry name" value="SQUALEN_PHYTOEN_SYN_2"/>
    <property type="match status" value="1"/>
</dbReference>
<dbReference type="InterPro" id="IPR008949">
    <property type="entry name" value="Isoprenoid_synthase_dom_sf"/>
</dbReference>
<dbReference type="GO" id="GO:0016872">
    <property type="term" value="F:intramolecular lyase activity"/>
    <property type="evidence" value="ECO:0007669"/>
    <property type="project" value="InterPro"/>
</dbReference>
<evidence type="ECO:0000256" key="14">
    <source>
        <dbReference type="ARBA" id="ARBA00023136"/>
    </source>
</evidence>
<evidence type="ECO:0000256" key="15">
    <source>
        <dbReference type="ARBA" id="ARBA00023235"/>
    </source>
</evidence>
<keyword evidence="15" id="KW-0413">Isomerase</keyword>
<dbReference type="InterPro" id="IPR019845">
    <property type="entry name" value="Squalene/phytoene_synthase_CS"/>
</dbReference>
<feature type="transmembrane region" description="Helical" evidence="19">
    <location>
        <begin position="173"/>
        <end position="191"/>
    </location>
</feature>
<accession>A0AAD9IDE2</accession>
<evidence type="ECO:0000256" key="7">
    <source>
        <dbReference type="ARBA" id="ARBA00012242"/>
    </source>
</evidence>
<dbReference type="Pfam" id="PF18916">
    <property type="entry name" value="Lycopene_cyc"/>
    <property type="match status" value="1"/>
</dbReference>
<comment type="similarity">
    <text evidence="6">In the C-terminal section; belongs to the phytoene/squalene synthase family.</text>
</comment>
<comment type="caution">
    <text evidence="21">The sequence shown here is derived from an EMBL/GenBank/DDBJ whole genome shotgun (WGS) entry which is preliminary data.</text>
</comment>
<dbReference type="InterPro" id="IPR033904">
    <property type="entry name" value="Trans_IPPS_HH"/>
</dbReference>
<keyword evidence="22" id="KW-1185">Reference proteome</keyword>
<organism evidence="21 22">
    <name type="scientific">Phyllachora maydis</name>
    <dbReference type="NCBI Taxonomy" id="1825666"/>
    <lineage>
        <taxon>Eukaryota</taxon>
        <taxon>Fungi</taxon>
        <taxon>Dikarya</taxon>
        <taxon>Ascomycota</taxon>
        <taxon>Pezizomycotina</taxon>
        <taxon>Sordariomycetes</taxon>
        <taxon>Sordariomycetidae</taxon>
        <taxon>Phyllachorales</taxon>
        <taxon>Phyllachoraceae</taxon>
        <taxon>Phyllachora</taxon>
    </lineage>
</organism>
<dbReference type="SFLD" id="SFLDG01212">
    <property type="entry name" value="Phytoene_synthase_like"/>
    <property type="match status" value="1"/>
</dbReference>
<dbReference type="PANTHER" id="PTHR31480">
    <property type="entry name" value="BIFUNCTIONAL LYCOPENE CYCLASE/PHYTOENE SYNTHASE"/>
    <property type="match status" value="1"/>
</dbReference>
<evidence type="ECO:0000256" key="6">
    <source>
        <dbReference type="ARBA" id="ARBA00008406"/>
    </source>
</evidence>
<dbReference type="SFLD" id="SFLDG01018">
    <property type="entry name" value="Squalene/Phytoene_Synthase_Lik"/>
    <property type="match status" value="1"/>
</dbReference>
<dbReference type="AlphaFoldDB" id="A0AAD9IDE2"/>
<evidence type="ECO:0000313" key="22">
    <source>
        <dbReference type="Proteomes" id="UP001217918"/>
    </source>
</evidence>
<comment type="pathway">
    <text evidence="4">Carotenoid biosynthesis; phytoene biosynthesis; all-trans-phytoene from geranylgeranyl diphosphate: step 1/1.</text>
</comment>
<keyword evidence="11 19" id="KW-0812">Transmembrane</keyword>
<dbReference type="EMBL" id="JAQQPM010000009">
    <property type="protein sequence ID" value="KAK2075371.1"/>
    <property type="molecule type" value="Genomic_DNA"/>
</dbReference>
<evidence type="ECO:0000256" key="3">
    <source>
        <dbReference type="ARBA" id="ARBA00005089"/>
    </source>
</evidence>
<reference evidence="21" key="1">
    <citation type="journal article" date="2023" name="Mol. Plant Microbe Interact.">
        <title>Elucidating the Obligate Nature and Biological Capacity of an Invasive Fungal Corn Pathogen.</title>
        <authorList>
            <person name="MacCready J.S."/>
            <person name="Roggenkamp E.M."/>
            <person name="Gdanetz K."/>
            <person name="Chilvers M.I."/>
        </authorList>
    </citation>
    <scope>NUCLEOTIDE SEQUENCE</scope>
    <source>
        <strain evidence="21">PM02</strain>
    </source>
</reference>
<feature type="domain" description="Lycopene cyclase" evidence="20">
    <location>
        <begin position="16"/>
        <end position="94"/>
    </location>
</feature>
<dbReference type="SFLD" id="SFLDS00005">
    <property type="entry name" value="Isoprenoid_Synthase_Type_I"/>
    <property type="match status" value="1"/>
</dbReference>
<protein>
    <recommendedName>
        <fullName evidence="9">Bifunctional lycopene cyclase/phytoene synthase</fullName>
        <ecNumber evidence="8">2.5.1.32</ecNumber>
        <ecNumber evidence="7">5.5.1.19</ecNumber>
    </recommendedName>
</protein>
<dbReference type="GO" id="GO:0051996">
    <property type="term" value="F:squalene synthase [NAD(P)H] activity"/>
    <property type="evidence" value="ECO:0007669"/>
    <property type="project" value="InterPro"/>
</dbReference>
<keyword evidence="16" id="KW-0511">Multifunctional enzyme</keyword>
<evidence type="ECO:0000256" key="12">
    <source>
        <dbReference type="ARBA" id="ARBA00022746"/>
    </source>
</evidence>
<dbReference type="NCBIfam" id="TIGR03462">
    <property type="entry name" value="CarR_dom_SF"/>
    <property type="match status" value="2"/>
</dbReference>
<gene>
    <name evidence="21" type="ORF">P8C59_009500</name>
</gene>
<feature type="transmembrane region" description="Helical" evidence="19">
    <location>
        <begin position="119"/>
        <end position="139"/>
    </location>
</feature>
<dbReference type="PROSITE" id="PS01044">
    <property type="entry name" value="SQUALEN_PHYTOEN_SYN_1"/>
    <property type="match status" value="1"/>
</dbReference>
<evidence type="ECO:0000259" key="20">
    <source>
        <dbReference type="Pfam" id="PF18916"/>
    </source>
</evidence>
<dbReference type="EC" id="5.5.1.19" evidence="7"/>
<feature type="transmembrane region" description="Helical" evidence="19">
    <location>
        <begin position="145"/>
        <end position="166"/>
    </location>
</feature>
<dbReference type="GO" id="GO:0016117">
    <property type="term" value="P:carotenoid biosynthetic process"/>
    <property type="evidence" value="ECO:0007669"/>
    <property type="project" value="UniProtKB-KW"/>
</dbReference>
<comment type="catalytic activity">
    <reaction evidence="1">
        <text>2 (2E,6E,10E)-geranylgeranyl diphosphate = 15-cis-phytoene + 2 diphosphate</text>
        <dbReference type="Rhea" id="RHEA:34475"/>
        <dbReference type="ChEBI" id="CHEBI:27787"/>
        <dbReference type="ChEBI" id="CHEBI:33019"/>
        <dbReference type="ChEBI" id="CHEBI:58756"/>
        <dbReference type="EC" id="2.5.1.32"/>
    </reaction>
</comment>
<dbReference type="InterPro" id="IPR002060">
    <property type="entry name" value="Squ/phyt_synthse"/>
</dbReference>
<dbReference type="InterPro" id="IPR017825">
    <property type="entry name" value="Lycopene_cyclase_dom"/>
</dbReference>
<dbReference type="Proteomes" id="UP001217918">
    <property type="component" value="Unassembled WGS sequence"/>
</dbReference>
<feature type="transmembrane region" description="Helical" evidence="19">
    <location>
        <begin position="34"/>
        <end position="55"/>
    </location>
</feature>
<keyword evidence="14 19" id="KW-0472">Membrane</keyword>
<keyword evidence="10" id="KW-0808">Transferase</keyword>
<evidence type="ECO:0000256" key="19">
    <source>
        <dbReference type="SAM" id="Phobius"/>
    </source>
</evidence>
<evidence type="ECO:0000256" key="10">
    <source>
        <dbReference type="ARBA" id="ARBA00022679"/>
    </source>
</evidence>
<evidence type="ECO:0000256" key="17">
    <source>
        <dbReference type="ARBA" id="ARBA00029313"/>
    </source>
</evidence>
<comment type="pathway">
    <text evidence="3">Carotenoid biosynthesis; beta-carotene biosynthesis.</text>
</comment>
<keyword evidence="13 19" id="KW-1133">Transmembrane helix</keyword>
<dbReference type="Pfam" id="PF00494">
    <property type="entry name" value="SQS_PSY"/>
    <property type="match status" value="1"/>
</dbReference>
<evidence type="ECO:0000256" key="16">
    <source>
        <dbReference type="ARBA" id="ARBA00023268"/>
    </source>
</evidence>
<dbReference type="GO" id="GO:0016020">
    <property type="term" value="C:membrane"/>
    <property type="evidence" value="ECO:0007669"/>
    <property type="project" value="UniProtKB-SubCell"/>
</dbReference>
<comment type="catalytic activity">
    <reaction evidence="17">
        <text>gamma-carotene = all-trans-beta-carotene</text>
        <dbReference type="Rhea" id="RHEA:32239"/>
        <dbReference type="ChEBI" id="CHEBI:17579"/>
        <dbReference type="ChEBI" id="CHEBI:27740"/>
        <dbReference type="EC" id="5.5.1.19"/>
    </reaction>
</comment>
<sequence length="575" mass="64142">MAHEYAWVHLKFTIPLALVLTIIAYPILNRIHLLQILALVIISFTATLPWDAYLIKSNVWSYPPEAILGPRLWGIPYEELFFFVIQTYITSMFYILVNKPALQVQYLVSQRNPSGTVKGIKIAVAVLLVGATLYGAHLVRLTGPGTYLGLILVWASPFTLITWVLAGNFIISLPPALTLVPIVLPTLYLWLVDEGALGRGTWSIESGTKLGFSIFGSLDVEEAVFFLLTNTLIVFGQATFDQFLNIIYAFPNIFPTIPRSPTPLMLVQSRMTDTSQYDMERVQGIREAAVRLQRKSRSFYLASAAFSGRLRIDLVLLYSFCRMADDLVDDAKSQDEVNHWTGLLIKYLDLHYGTDTLEKAGTGGRQAQLDALINDEFPTLIEGFKTDAYFSFSPTEHKFPIGDEESLKTYARCVAGTVGELCVALIAHHCGLTETSALADLKNAANRMGVALQYVNIARDIEVDAHMGRVYMPTTWLRDEGSSPEAVLQQPRGETTERLRRKLLDKAFALYAGARPIMRLLPGGARGPMVVAVENYMEIGRILRETKDWTMRRGKATVPRGRRITTAIKALLEAA</sequence>
<name>A0AAD9IDE2_9PEZI</name>
<evidence type="ECO:0000256" key="5">
    <source>
        <dbReference type="ARBA" id="ARBA00008247"/>
    </source>
</evidence>
<evidence type="ECO:0000256" key="2">
    <source>
        <dbReference type="ARBA" id="ARBA00004141"/>
    </source>
</evidence>